<gene>
    <name evidence="1" type="ORF">H9895_00500</name>
</gene>
<reference evidence="1" key="2">
    <citation type="submission" date="2021-04" db="EMBL/GenBank/DDBJ databases">
        <authorList>
            <person name="Gilroy R."/>
        </authorList>
    </citation>
    <scope>NUCLEOTIDE SEQUENCE</scope>
    <source>
        <strain evidence="1">CHK169-2315</strain>
    </source>
</reference>
<organism evidence="1 2">
    <name type="scientific">Candidatus Pseudogracilibacillus intestinigallinarum</name>
    <dbReference type="NCBI Taxonomy" id="2838742"/>
    <lineage>
        <taxon>Bacteria</taxon>
        <taxon>Bacillati</taxon>
        <taxon>Bacillota</taxon>
        <taxon>Bacilli</taxon>
        <taxon>Bacillales</taxon>
        <taxon>Bacillaceae</taxon>
        <taxon>Pseudogracilibacillus</taxon>
    </lineage>
</organism>
<dbReference type="Gene3D" id="2.30.30.340">
    <property type="entry name" value="Hypothetical protein YfhH like domains"/>
    <property type="match status" value="1"/>
</dbReference>
<proteinExistence type="predicted"/>
<dbReference type="InterPro" id="IPR036289">
    <property type="entry name" value="YfhH"/>
</dbReference>
<dbReference type="SUPFAM" id="SSF101697">
    <property type="entry name" value="Hypothetical protein YfhH"/>
    <property type="match status" value="1"/>
</dbReference>
<protein>
    <submittedName>
        <fullName evidence="1">YfhH family protein</fullName>
    </submittedName>
</protein>
<reference evidence="1" key="1">
    <citation type="journal article" date="2021" name="PeerJ">
        <title>Extensive microbial diversity within the chicken gut microbiome revealed by metagenomics and culture.</title>
        <authorList>
            <person name="Gilroy R."/>
            <person name="Ravi A."/>
            <person name="Getino M."/>
            <person name="Pursley I."/>
            <person name="Horton D.L."/>
            <person name="Alikhan N.F."/>
            <person name="Baker D."/>
            <person name="Gharbi K."/>
            <person name="Hall N."/>
            <person name="Watson M."/>
            <person name="Adriaenssens E.M."/>
            <person name="Foster-Nyarko E."/>
            <person name="Jarju S."/>
            <person name="Secka A."/>
            <person name="Antonio M."/>
            <person name="Oren A."/>
            <person name="Chaudhuri R.R."/>
            <person name="La Ragione R."/>
            <person name="Hildebrand F."/>
            <person name="Pallen M.J."/>
        </authorList>
    </citation>
    <scope>NUCLEOTIDE SEQUENCE</scope>
    <source>
        <strain evidence="1">CHK169-2315</strain>
    </source>
</reference>
<dbReference type="Gene3D" id="1.10.287.880">
    <property type="entry name" value="Hypothetical protein YfhH domain"/>
    <property type="match status" value="1"/>
</dbReference>
<dbReference type="Proteomes" id="UP000823937">
    <property type="component" value="Unassembled WGS sequence"/>
</dbReference>
<comment type="caution">
    <text evidence="1">The sequence shown here is derived from an EMBL/GenBank/DDBJ whole genome shotgun (WGS) entry which is preliminary data.</text>
</comment>
<dbReference type="Pfam" id="PF08838">
    <property type="entry name" value="DUF1811"/>
    <property type="match status" value="1"/>
</dbReference>
<dbReference type="AlphaFoldDB" id="A0A9D1TJD3"/>
<dbReference type="EMBL" id="DXHX01000009">
    <property type="protein sequence ID" value="HIV73543.1"/>
    <property type="molecule type" value="Genomic_DNA"/>
</dbReference>
<accession>A0A9D1TJD3</accession>
<dbReference type="InterPro" id="IPR014938">
    <property type="entry name" value="YfhH-like"/>
</dbReference>
<name>A0A9D1TJD3_9BACI</name>
<evidence type="ECO:0000313" key="2">
    <source>
        <dbReference type="Proteomes" id="UP000823937"/>
    </source>
</evidence>
<evidence type="ECO:0000313" key="1">
    <source>
        <dbReference type="EMBL" id="HIV73543.1"/>
    </source>
</evidence>
<sequence>MSIRYSDYTVEQLRTELGQLVEERQKAEQLGEVNKVAILERKIQIVTSYTLNPDSFHAGDIHQLVGDPGYKFKINYINGIMAWGHRINLLEEMHELEEALPISLLGDVVKQ</sequence>